<organism evidence="2 3">
    <name type="scientific">Kytococcus aerolatus</name>
    <dbReference type="NCBI Taxonomy" id="592308"/>
    <lineage>
        <taxon>Bacteria</taxon>
        <taxon>Bacillati</taxon>
        <taxon>Actinomycetota</taxon>
        <taxon>Actinomycetes</taxon>
        <taxon>Micrococcales</taxon>
        <taxon>Kytococcaceae</taxon>
        <taxon>Kytococcus</taxon>
    </lineage>
</organism>
<dbReference type="RefSeq" id="WP_088819151.1">
    <property type="nucleotide sequence ID" value="NZ_FYEZ01000003.1"/>
</dbReference>
<accession>A0A212U6E8</accession>
<dbReference type="AlphaFoldDB" id="A0A212U6E8"/>
<name>A0A212U6E8_9MICO</name>
<evidence type="ECO:0000256" key="1">
    <source>
        <dbReference type="SAM" id="Phobius"/>
    </source>
</evidence>
<feature type="transmembrane region" description="Helical" evidence="1">
    <location>
        <begin position="25"/>
        <end position="46"/>
    </location>
</feature>
<evidence type="ECO:0000313" key="2">
    <source>
        <dbReference type="EMBL" id="SNC73807.1"/>
    </source>
</evidence>
<keyword evidence="1" id="KW-1133">Transmembrane helix</keyword>
<evidence type="ECO:0000313" key="3">
    <source>
        <dbReference type="Proteomes" id="UP000198122"/>
    </source>
</evidence>
<proteinExistence type="predicted"/>
<keyword evidence="1" id="KW-0812">Transmembrane</keyword>
<dbReference type="Proteomes" id="UP000198122">
    <property type="component" value="Unassembled WGS sequence"/>
</dbReference>
<dbReference type="EMBL" id="FYEZ01000003">
    <property type="protein sequence ID" value="SNC73807.1"/>
    <property type="molecule type" value="Genomic_DNA"/>
</dbReference>
<dbReference type="OrthoDB" id="5148935at2"/>
<keyword evidence="3" id="KW-1185">Reference proteome</keyword>
<reference evidence="2 3" key="1">
    <citation type="submission" date="2017-06" db="EMBL/GenBank/DDBJ databases">
        <authorList>
            <person name="Kim H.J."/>
            <person name="Triplett B.A."/>
        </authorList>
    </citation>
    <scope>NUCLEOTIDE SEQUENCE [LARGE SCALE GENOMIC DNA]</scope>
    <source>
        <strain evidence="2 3">DSM 22179</strain>
    </source>
</reference>
<protein>
    <recommendedName>
        <fullName evidence="4">Pilus assembly protein Flp/PilA</fullName>
    </recommendedName>
</protein>
<gene>
    <name evidence="2" type="ORF">SAMN05445756_2154</name>
</gene>
<sequence>MQNKITRFVQPEIQRFREGEEGMAVAEYAIGIFVIAAVLVTGMAMLDKVVPDLMETVIRAAFGNFGGK</sequence>
<keyword evidence="1" id="KW-0472">Membrane</keyword>
<evidence type="ECO:0008006" key="4">
    <source>
        <dbReference type="Google" id="ProtNLM"/>
    </source>
</evidence>